<dbReference type="PANTHER" id="PTHR30055:SF234">
    <property type="entry name" value="HTH-TYPE TRANSCRIPTIONAL REGULATOR BETI"/>
    <property type="match status" value="1"/>
</dbReference>
<keyword evidence="2 4" id="KW-0238">DNA-binding</keyword>
<dbReference type="PRINTS" id="PR00455">
    <property type="entry name" value="HTHTETR"/>
</dbReference>
<reference evidence="6 7" key="1">
    <citation type="submission" date="2024-06" db="EMBL/GenBank/DDBJ databases">
        <title>The Natural Products Discovery Center: Release of the First 8490 Sequenced Strains for Exploring Actinobacteria Biosynthetic Diversity.</title>
        <authorList>
            <person name="Kalkreuter E."/>
            <person name="Kautsar S.A."/>
            <person name="Yang D."/>
            <person name="Bader C.D."/>
            <person name="Teijaro C.N."/>
            <person name="Fluegel L."/>
            <person name="Davis C.M."/>
            <person name="Simpson J.R."/>
            <person name="Lauterbach L."/>
            <person name="Steele A.D."/>
            <person name="Gui C."/>
            <person name="Meng S."/>
            <person name="Li G."/>
            <person name="Viehrig K."/>
            <person name="Ye F."/>
            <person name="Su P."/>
            <person name="Kiefer A.F."/>
            <person name="Nichols A."/>
            <person name="Cepeda A.J."/>
            <person name="Yan W."/>
            <person name="Fan B."/>
            <person name="Jiang Y."/>
            <person name="Adhikari A."/>
            <person name="Zheng C.-J."/>
            <person name="Schuster L."/>
            <person name="Cowan T.M."/>
            <person name="Smanski M.J."/>
            <person name="Chevrette M.G."/>
            <person name="De Carvalho L.P.S."/>
            <person name="Shen B."/>
        </authorList>
    </citation>
    <scope>NUCLEOTIDE SEQUENCE [LARGE SCALE GENOMIC DNA]</scope>
    <source>
        <strain evidence="6 7">NPDC048946</strain>
    </source>
</reference>
<dbReference type="Proteomes" id="UP001551482">
    <property type="component" value="Unassembled WGS sequence"/>
</dbReference>
<evidence type="ECO:0000256" key="3">
    <source>
        <dbReference type="ARBA" id="ARBA00023163"/>
    </source>
</evidence>
<dbReference type="RefSeq" id="WP_358362270.1">
    <property type="nucleotide sequence ID" value="NZ_JBEZFP010000133.1"/>
</dbReference>
<evidence type="ECO:0000256" key="4">
    <source>
        <dbReference type="PROSITE-ProRule" id="PRU00335"/>
    </source>
</evidence>
<dbReference type="EMBL" id="JBEZFP010000133">
    <property type="protein sequence ID" value="MEU8138653.1"/>
    <property type="molecule type" value="Genomic_DNA"/>
</dbReference>
<evidence type="ECO:0000256" key="2">
    <source>
        <dbReference type="ARBA" id="ARBA00023125"/>
    </source>
</evidence>
<dbReference type="InterPro" id="IPR009057">
    <property type="entry name" value="Homeodomain-like_sf"/>
</dbReference>
<keyword evidence="1" id="KW-0805">Transcription regulation</keyword>
<name>A0ABV3DSD0_9ACTN</name>
<dbReference type="Pfam" id="PF00440">
    <property type="entry name" value="TetR_N"/>
    <property type="match status" value="1"/>
</dbReference>
<keyword evidence="7" id="KW-1185">Reference proteome</keyword>
<dbReference type="InterPro" id="IPR050109">
    <property type="entry name" value="HTH-type_TetR-like_transc_reg"/>
</dbReference>
<feature type="domain" description="HTH tetR-type" evidence="5">
    <location>
        <begin position="14"/>
        <end position="74"/>
    </location>
</feature>
<evidence type="ECO:0000313" key="6">
    <source>
        <dbReference type="EMBL" id="MEU8138653.1"/>
    </source>
</evidence>
<organism evidence="6 7">
    <name type="scientific">Streptodolium elevatio</name>
    <dbReference type="NCBI Taxonomy" id="3157996"/>
    <lineage>
        <taxon>Bacteria</taxon>
        <taxon>Bacillati</taxon>
        <taxon>Actinomycetota</taxon>
        <taxon>Actinomycetes</taxon>
        <taxon>Kitasatosporales</taxon>
        <taxon>Streptomycetaceae</taxon>
        <taxon>Streptodolium</taxon>
    </lineage>
</organism>
<feature type="DNA-binding region" description="H-T-H motif" evidence="4">
    <location>
        <begin position="37"/>
        <end position="56"/>
    </location>
</feature>
<comment type="caution">
    <text evidence="6">The sequence shown here is derived from an EMBL/GenBank/DDBJ whole genome shotgun (WGS) entry which is preliminary data.</text>
</comment>
<dbReference type="PANTHER" id="PTHR30055">
    <property type="entry name" value="HTH-TYPE TRANSCRIPTIONAL REGULATOR RUTR"/>
    <property type="match status" value="1"/>
</dbReference>
<keyword evidence="3" id="KW-0804">Transcription</keyword>
<evidence type="ECO:0000259" key="5">
    <source>
        <dbReference type="PROSITE" id="PS50977"/>
    </source>
</evidence>
<dbReference type="Gene3D" id="1.10.357.10">
    <property type="entry name" value="Tetracycline Repressor, domain 2"/>
    <property type="match status" value="1"/>
</dbReference>
<evidence type="ECO:0000313" key="7">
    <source>
        <dbReference type="Proteomes" id="UP001551482"/>
    </source>
</evidence>
<dbReference type="PROSITE" id="PS50977">
    <property type="entry name" value="HTH_TETR_2"/>
    <property type="match status" value="1"/>
</dbReference>
<proteinExistence type="predicted"/>
<sequence>MERSRPPAAGHDHDTTRARVIQATLGCILDKGFYRASSNEIARRAGVSWGVIQHHFGTREALMVAAHRDGGALLEQLVEQADVGGEHVTERLTRYWELLDSYYGRPEYLARLQISLNLTRDPAVSAEAVATIVETDERIRKRFVDLEHQVAGDCAAPPDTGFLFHTLRGLALSHATLAGTTPAELKDRRHPEDRQTHARLLIAALARQFGGDAVSGDAVSDV</sequence>
<accession>A0ABV3DSD0</accession>
<gene>
    <name evidence="6" type="ORF">AB0C36_34790</name>
</gene>
<dbReference type="SUPFAM" id="SSF46689">
    <property type="entry name" value="Homeodomain-like"/>
    <property type="match status" value="1"/>
</dbReference>
<protein>
    <submittedName>
        <fullName evidence="6">TetR/AcrR family transcriptional regulator</fullName>
    </submittedName>
</protein>
<dbReference type="InterPro" id="IPR001647">
    <property type="entry name" value="HTH_TetR"/>
</dbReference>
<evidence type="ECO:0000256" key="1">
    <source>
        <dbReference type="ARBA" id="ARBA00023015"/>
    </source>
</evidence>